<dbReference type="GO" id="GO:0050660">
    <property type="term" value="F:flavin adenine dinucleotide binding"/>
    <property type="evidence" value="ECO:0007669"/>
    <property type="project" value="InterPro"/>
</dbReference>
<dbReference type="PIRSF" id="PIRSF000137">
    <property type="entry name" value="Alcohol_oxidase"/>
    <property type="match status" value="1"/>
</dbReference>
<evidence type="ECO:0000256" key="4">
    <source>
        <dbReference type="ARBA" id="ARBA00023002"/>
    </source>
</evidence>
<dbReference type="Gene3D" id="3.50.50.60">
    <property type="entry name" value="FAD/NAD(P)-binding domain"/>
    <property type="match status" value="2"/>
</dbReference>
<evidence type="ECO:0000259" key="7">
    <source>
        <dbReference type="Pfam" id="PF01266"/>
    </source>
</evidence>
<evidence type="ECO:0000259" key="8">
    <source>
        <dbReference type="Pfam" id="PF05199"/>
    </source>
</evidence>
<evidence type="ECO:0000256" key="3">
    <source>
        <dbReference type="ARBA" id="ARBA00022827"/>
    </source>
</evidence>
<dbReference type="EMBL" id="MTHB01000023">
    <property type="protein sequence ID" value="OXC80113.1"/>
    <property type="molecule type" value="Genomic_DNA"/>
</dbReference>
<feature type="domain" description="Glucose-methanol-choline oxidoreductase C-terminal" evidence="8">
    <location>
        <begin position="431"/>
        <end position="488"/>
    </location>
</feature>
<dbReference type="Pfam" id="PF01266">
    <property type="entry name" value="DAO"/>
    <property type="match status" value="1"/>
</dbReference>
<keyword evidence="4" id="KW-0560">Oxidoreductase</keyword>
<evidence type="ECO:0000259" key="6">
    <source>
        <dbReference type="Pfam" id="PF00732"/>
    </source>
</evidence>
<dbReference type="InterPro" id="IPR012132">
    <property type="entry name" value="GMC_OxRdtase"/>
</dbReference>
<dbReference type="SUPFAM" id="SSF51905">
    <property type="entry name" value="FAD/NAD(P)-binding domain"/>
    <property type="match status" value="1"/>
</dbReference>
<keyword evidence="2" id="KW-0285">Flavoprotein</keyword>
<comment type="similarity">
    <text evidence="1">Belongs to the GMC oxidoreductase family.</text>
</comment>
<dbReference type="InterPro" id="IPR007867">
    <property type="entry name" value="GMC_OxRtase_C"/>
</dbReference>
<comment type="cofactor">
    <cofactor evidence="5">
        <name>FAD</name>
        <dbReference type="ChEBI" id="CHEBI:57692"/>
    </cofactor>
</comment>
<evidence type="ECO:0000313" key="10">
    <source>
        <dbReference type="Proteomes" id="UP000214720"/>
    </source>
</evidence>
<protein>
    <submittedName>
        <fullName evidence="9">Glucose-methanol-choline (GMC) oxidoreductase:NAD binding site</fullName>
    </submittedName>
</protein>
<dbReference type="AlphaFoldDB" id="A0A226X9X7"/>
<comment type="caution">
    <text evidence="9">The sequence shown here is derived from an EMBL/GenBank/DDBJ whole genome shotgun (WGS) entry which is preliminary data.</text>
</comment>
<evidence type="ECO:0000256" key="2">
    <source>
        <dbReference type="ARBA" id="ARBA00022630"/>
    </source>
</evidence>
<evidence type="ECO:0000313" key="9">
    <source>
        <dbReference type="EMBL" id="OXC80113.1"/>
    </source>
</evidence>
<dbReference type="PANTHER" id="PTHR46056:SF12">
    <property type="entry name" value="LONG-CHAIN-ALCOHOL OXIDASE"/>
    <property type="match status" value="1"/>
</dbReference>
<organism evidence="9 10">
    <name type="scientific">Caballeronia sordidicola</name>
    <name type="common">Burkholderia sordidicola</name>
    <dbReference type="NCBI Taxonomy" id="196367"/>
    <lineage>
        <taxon>Bacteria</taxon>
        <taxon>Pseudomonadati</taxon>
        <taxon>Pseudomonadota</taxon>
        <taxon>Betaproteobacteria</taxon>
        <taxon>Burkholderiales</taxon>
        <taxon>Burkholderiaceae</taxon>
        <taxon>Caballeronia</taxon>
    </lineage>
</organism>
<feature type="domain" description="FAD dependent oxidoreductase" evidence="7">
    <location>
        <begin position="6"/>
        <end position="44"/>
    </location>
</feature>
<dbReference type="InterPro" id="IPR000172">
    <property type="entry name" value="GMC_OxRdtase_N"/>
</dbReference>
<accession>A0A226X9X7</accession>
<name>A0A226X9X7_CABSO</name>
<dbReference type="InterPro" id="IPR036188">
    <property type="entry name" value="FAD/NAD-bd_sf"/>
</dbReference>
<dbReference type="OrthoDB" id="9787779at2"/>
<evidence type="ECO:0000256" key="5">
    <source>
        <dbReference type="PIRSR" id="PIRSR000137-2"/>
    </source>
</evidence>
<sequence>MQKNHDVIVIGSGVGGGTVARRLAENGVNVLVLERGDWVPREADNWSVASVFHEKKYTAHDTWLDGQGNEFRPNIYYNVGGCTKFYGGSMIRFREKDFGLLEHEEGISPAWPISYADMEPYYCEAESLFDVHGDDNGDPSAPWRSKPYPSPKLTSEPLVQRMADTMRRHGASTSALPEAIDYGPKGQCIRCKTCDGFPCKLGAKYDAETALIQPALATGRVNILTNCYVQRLVLGADGKRVEAVEVMRDGHVEVLRAGVVVVSCGAINSTALLLRSACDTAPKGVANGSGVVGRNYMAHNQTALMGLSFETNDTVFQKTLALNQFYFGDGEYRFPLGHAQMLGKLQGGMLSANVPFLPKAVGSTMARHSMDWIAFSEDLPDPENRIVLRDGKVQLAIKRNNLKPHHRLVEKLTSLLKKAGYPIVLVKPLIRHSTSHQCGTVKFGVDPATSAINAHCRSHQHENLFVIDASFMPSSAAVNPALTIVAQALRAADHMLKEDFRTISQHAA</sequence>
<evidence type="ECO:0000256" key="1">
    <source>
        <dbReference type="ARBA" id="ARBA00010790"/>
    </source>
</evidence>
<feature type="binding site" evidence="5">
    <location>
        <position position="229"/>
    </location>
    <ligand>
        <name>FAD</name>
        <dbReference type="ChEBI" id="CHEBI:57692"/>
    </ligand>
</feature>
<dbReference type="InterPro" id="IPR006076">
    <property type="entry name" value="FAD-dep_OxRdtase"/>
</dbReference>
<feature type="domain" description="Glucose-methanol-choline oxidoreductase N-terminal" evidence="6">
    <location>
        <begin position="161"/>
        <end position="299"/>
    </location>
</feature>
<dbReference type="RefSeq" id="WP_089159096.1">
    <property type="nucleotide sequence ID" value="NZ_MTHB01000023.1"/>
</dbReference>
<dbReference type="Pfam" id="PF05199">
    <property type="entry name" value="GMC_oxred_C"/>
    <property type="match status" value="1"/>
</dbReference>
<proteinExistence type="inferred from homology"/>
<dbReference type="Proteomes" id="UP000214720">
    <property type="component" value="Unassembled WGS sequence"/>
</dbReference>
<gene>
    <name evidence="9" type="ORF">BSU04_02545</name>
</gene>
<reference evidence="10" key="1">
    <citation type="submission" date="2017-01" db="EMBL/GenBank/DDBJ databases">
        <title>Genome Analysis of Deinococcus marmoris KOPRI26562.</title>
        <authorList>
            <person name="Kim J.H."/>
            <person name="Oh H.-M."/>
        </authorList>
    </citation>
    <scope>NUCLEOTIDE SEQUENCE [LARGE SCALE GENOMIC DNA]</scope>
    <source>
        <strain evidence="10">PAMC 26633</strain>
    </source>
</reference>
<dbReference type="GO" id="GO:0016614">
    <property type="term" value="F:oxidoreductase activity, acting on CH-OH group of donors"/>
    <property type="evidence" value="ECO:0007669"/>
    <property type="project" value="InterPro"/>
</dbReference>
<keyword evidence="3 5" id="KW-0274">FAD</keyword>
<dbReference type="PANTHER" id="PTHR46056">
    <property type="entry name" value="LONG-CHAIN-ALCOHOL OXIDASE"/>
    <property type="match status" value="1"/>
</dbReference>
<dbReference type="Pfam" id="PF00732">
    <property type="entry name" value="GMC_oxred_N"/>
    <property type="match status" value="1"/>
</dbReference>